<proteinExistence type="predicted"/>
<dbReference type="STRING" id="1229780.BN381_290002"/>
<accession>R4YYZ0</accession>
<name>R4YYZ0_9ACTN</name>
<dbReference type="AlphaFoldDB" id="R4YYZ0"/>
<dbReference type="EMBL" id="CANL01000022">
    <property type="protein sequence ID" value="CCM63643.1"/>
    <property type="molecule type" value="Genomic_DNA"/>
</dbReference>
<comment type="caution">
    <text evidence="2">The sequence shown here is derived from an EMBL/GenBank/DDBJ whole genome shotgun (WGS) entry which is preliminary data.</text>
</comment>
<feature type="region of interest" description="Disordered" evidence="1">
    <location>
        <begin position="1"/>
        <end position="56"/>
    </location>
</feature>
<organism evidence="2 3">
    <name type="scientific">Candidatus Neomicrothrix parvicella RN1</name>
    <dbReference type="NCBI Taxonomy" id="1229780"/>
    <lineage>
        <taxon>Bacteria</taxon>
        <taxon>Bacillati</taxon>
        <taxon>Actinomycetota</taxon>
        <taxon>Acidimicrobiia</taxon>
        <taxon>Acidimicrobiales</taxon>
        <taxon>Microthrixaceae</taxon>
        <taxon>Candidatus Neomicrothrix</taxon>
    </lineage>
</organism>
<keyword evidence="3" id="KW-1185">Reference proteome</keyword>
<sequence length="56" mass="6192">MTMTEDDRYHPYQQLEGALDARGATTMMELLPPGGLGRRRHQTRPRPSGGTRGPAV</sequence>
<dbReference type="Proteomes" id="UP000018291">
    <property type="component" value="Unassembled WGS sequence"/>
</dbReference>
<evidence type="ECO:0000313" key="3">
    <source>
        <dbReference type="Proteomes" id="UP000018291"/>
    </source>
</evidence>
<feature type="compositionally biased region" description="Basic and acidic residues" evidence="1">
    <location>
        <begin position="1"/>
        <end position="10"/>
    </location>
</feature>
<gene>
    <name evidence="2" type="ORF">BN381_290002</name>
</gene>
<evidence type="ECO:0000313" key="2">
    <source>
        <dbReference type="EMBL" id="CCM63643.1"/>
    </source>
</evidence>
<reference evidence="2 3" key="1">
    <citation type="journal article" date="2013" name="ISME J.">
        <title>Metabolic model for the filamentous 'Candidatus Microthrix parvicella' based on genomic and metagenomic analyses.</title>
        <authorList>
            <person name="Jon McIlroy S."/>
            <person name="Kristiansen R."/>
            <person name="Albertsen M."/>
            <person name="Michael Karst S."/>
            <person name="Rossetti S."/>
            <person name="Lund Nielsen J."/>
            <person name="Tandoi V."/>
            <person name="James Seviour R."/>
            <person name="Nielsen P.H."/>
        </authorList>
    </citation>
    <scope>NUCLEOTIDE SEQUENCE [LARGE SCALE GENOMIC DNA]</scope>
    <source>
        <strain evidence="2 3">RN1</strain>
    </source>
</reference>
<protein>
    <submittedName>
        <fullName evidence="2">Uncharacterized protein</fullName>
    </submittedName>
</protein>
<evidence type="ECO:0000256" key="1">
    <source>
        <dbReference type="SAM" id="MobiDB-lite"/>
    </source>
</evidence>
<dbReference type="HOGENOM" id="CLU_3005591_0_0_11"/>